<gene>
    <name evidence="1" type="ORF">JAAARDRAFT_69492</name>
</gene>
<keyword evidence="2" id="KW-1185">Reference proteome</keyword>
<proteinExistence type="predicted"/>
<evidence type="ECO:0000313" key="1">
    <source>
        <dbReference type="EMBL" id="KDQ58248.1"/>
    </source>
</evidence>
<name>A0A067PTV3_9AGAM</name>
<accession>A0A067PTV3</accession>
<organism evidence="1 2">
    <name type="scientific">Jaapia argillacea MUCL 33604</name>
    <dbReference type="NCBI Taxonomy" id="933084"/>
    <lineage>
        <taxon>Eukaryota</taxon>
        <taxon>Fungi</taxon>
        <taxon>Dikarya</taxon>
        <taxon>Basidiomycota</taxon>
        <taxon>Agaricomycotina</taxon>
        <taxon>Agaricomycetes</taxon>
        <taxon>Agaricomycetidae</taxon>
        <taxon>Jaapiales</taxon>
        <taxon>Jaapiaceae</taxon>
        <taxon>Jaapia</taxon>
    </lineage>
</organism>
<protein>
    <submittedName>
        <fullName evidence="1">Uncharacterized protein</fullName>
    </submittedName>
</protein>
<dbReference type="InParanoid" id="A0A067PTV3"/>
<dbReference type="EMBL" id="KL197718">
    <property type="protein sequence ID" value="KDQ58248.1"/>
    <property type="molecule type" value="Genomic_DNA"/>
</dbReference>
<reference evidence="2" key="1">
    <citation type="journal article" date="2014" name="Proc. Natl. Acad. Sci. U.S.A.">
        <title>Extensive sampling of basidiomycete genomes demonstrates inadequacy of the white-rot/brown-rot paradigm for wood decay fungi.</title>
        <authorList>
            <person name="Riley R."/>
            <person name="Salamov A.A."/>
            <person name="Brown D.W."/>
            <person name="Nagy L.G."/>
            <person name="Floudas D."/>
            <person name="Held B.W."/>
            <person name="Levasseur A."/>
            <person name="Lombard V."/>
            <person name="Morin E."/>
            <person name="Otillar R."/>
            <person name="Lindquist E.A."/>
            <person name="Sun H."/>
            <person name="LaButti K.M."/>
            <person name="Schmutz J."/>
            <person name="Jabbour D."/>
            <person name="Luo H."/>
            <person name="Baker S.E."/>
            <person name="Pisabarro A.G."/>
            <person name="Walton J.D."/>
            <person name="Blanchette R.A."/>
            <person name="Henrissat B."/>
            <person name="Martin F."/>
            <person name="Cullen D."/>
            <person name="Hibbett D.S."/>
            <person name="Grigoriev I.V."/>
        </authorList>
    </citation>
    <scope>NUCLEOTIDE SEQUENCE [LARGE SCALE GENOMIC DNA]</scope>
    <source>
        <strain evidence="2">MUCL 33604</strain>
    </source>
</reference>
<dbReference type="AlphaFoldDB" id="A0A067PTV3"/>
<dbReference type="HOGENOM" id="CLU_2236982_0_0_1"/>
<sequence>MVSSVVEPLSRIYLSVLHPNPSCNVPTRVAIHSTRNPPSNITRPHVSPAPPLHFYPSRSLDRTNIHRSVHATTCPPDAPVHSRAFCAFISLFTPPFPSSHQIKQI</sequence>
<evidence type="ECO:0000313" key="2">
    <source>
        <dbReference type="Proteomes" id="UP000027265"/>
    </source>
</evidence>
<dbReference type="Proteomes" id="UP000027265">
    <property type="component" value="Unassembled WGS sequence"/>
</dbReference>